<proteinExistence type="predicted"/>
<evidence type="ECO:0000313" key="2">
    <source>
        <dbReference type="EMBL" id="CAJ1923836.1"/>
    </source>
</evidence>
<protein>
    <submittedName>
        <fullName evidence="2">Uncharacterized protein</fullName>
    </submittedName>
</protein>
<keyword evidence="3" id="KW-1185">Reference proteome</keyword>
<accession>A0AAD2FCJ2</accession>
<dbReference type="Proteomes" id="UP001295423">
    <property type="component" value="Unassembled WGS sequence"/>
</dbReference>
<gene>
    <name evidence="2" type="ORF">CYCCA115_LOCUS1053</name>
</gene>
<dbReference type="AlphaFoldDB" id="A0AAD2FCJ2"/>
<evidence type="ECO:0000313" key="3">
    <source>
        <dbReference type="Proteomes" id="UP001295423"/>
    </source>
</evidence>
<sequence>MNDEYPPDLAGDSSMSTAALEEDMDTLMSDFDMPHGISANTSSHSSASPSFVTPSFKSVSATFQGEPFGPDHIAPAFDPLHQLMEPAPIFQSMEDASYRSVSPSDASSTCTNKSAAELDQLCKEGIEKLRESMKRSSATRQAVMRQRQALRF</sequence>
<feature type="region of interest" description="Disordered" evidence="1">
    <location>
        <begin position="1"/>
        <end position="51"/>
    </location>
</feature>
<name>A0AAD2FCJ2_9STRA</name>
<evidence type="ECO:0000256" key="1">
    <source>
        <dbReference type="SAM" id="MobiDB-lite"/>
    </source>
</evidence>
<reference evidence="2" key="1">
    <citation type="submission" date="2023-08" db="EMBL/GenBank/DDBJ databases">
        <authorList>
            <person name="Audoor S."/>
            <person name="Bilcke G."/>
        </authorList>
    </citation>
    <scope>NUCLEOTIDE SEQUENCE</scope>
</reference>
<comment type="caution">
    <text evidence="2">The sequence shown here is derived from an EMBL/GenBank/DDBJ whole genome shotgun (WGS) entry which is preliminary data.</text>
</comment>
<dbReference type="EMBL" id="CAKOGP040000002">
    <property type="protein sequence ID" value="CAJ1923836.1"/>
    <property type="molecule type" value="Genomic_DNA"/>
</dbReference>
<feature type="compositionally biased region" description="Low complexity" evidence="1">
    <location>
        <begin position="38"/>
        <end position="51"/>
    </location>
</feature>
<organism evidence="2 3">
    <name type="scientific">Cylindrotheca closterium</name>
    <dbReference type="NCBI Taxonomy" id="2856"/>
    <lineage>
        <taxon>Eukaryota</taxon>
        <taxon>Sar</taxon>
        <taxon>Stramenopiles</taxon>
        <taxon>Ochrophyta</taxon>
        <taxon>Bacillariophyta</taxon>
        <taxon>Bacillariophyceae</taxon>
        <taxon>Bacillariophycidae</taxon>
        <taxon>Bacillariales</taxon>
        <taxon>Bacillariaceae</taxon>
        <taxon>Cylindrotheca</taxon>
    </lineage>
</organism>